<organism evidence="2 3">
    <name type="scientific">Halovivax cerinus</name>
    <dbReference type="NCBI Taxonomy" id="1487865"/>
    <lineage>
        <taxon>Archaea</taxon>
        <taxon>Methanobacteriati</taxon>
        <taxon>Methanobacteriota</taxon>
        <taxon>Stenosarchaea group</taxon>
        <taxon>Halobacteria</taxon>
        <taxon>Halobacteriales</taxon>
        <taxon>Natrialbaceae</taxon>
        <taxon>Halovivax</taxon>
    </lineage>
</organism>
<feature type="compositionally biased region" description="Basic and acidic residues" evidence="1">
    <location>
        <begin position="8"/>
        <end position="18"/>
    </location>
</feature>
<proteinExistence type="predicted"/>
<dbReference type="EMBL" id="JBHSAQ010000001">
    <property type="protein sequence ID" value="MFC3957050.1"/>
    <property type="molecule type" value="Genomic_DNA"/>
</dbReference>
<protein>
    <submittedName>
        <fullName evidence="2">Uncharacterized protein</fullName>
    </submittedName>
</protein>
<comment type="caution">
    <text evidence="2">The sequence shown here is derived from an EMBL/GenBank/DDBJ whole genome shotgun (WGS) entry which is preliminary data.</text>
</comment>
<dbReference type="AlphaFoldDB" id="A0ABD5NJM9"/>
<feature type="region of interest" description="Disordered" evidence="1">
    <location>
        <begin position="1"/>
        <end position="25"/>
    </location>
</feature>
<name>A0ABD5NJM9_9EURY</name>
<dbReference type="RefSeq" id="WP_256532019.1">
    <property type="nucleotide sequence ID" value="NZ_CP101824.1"/>
</dbReference>
<keyword evidence="3" id="KW-1185">Reference proteome</keyword>
<sequence length="71" mass="7278">MFGVSLDRQPKRDSDPLERCLVSVGGSDDAGRRAVTALTNRPSTTVQTNPPSGAAGLNGQLAVVVLSASIV</sequence>
<evidence type="ECO:0000256" key="1">
    <source>
        <dbReference type="SAM" id="MobiDB-lite"/>
    </source>
</evidence>
<evidence type="ECO:0000313" key="3">
    <source>
        <dbReference type="Proteomes" id="UP001595846"/>
    </source>
</evidence>
<dbReference type="Proteomes" id="UP001595846">
    <property type="component" value="Unassembled WGS sequence"/>
</dbReference>
<gene>
    <name evidence="2" type="ORF">ACFOUR_01510</name>
</gene>
<evidence type="ECO:0000313" key="2">
    <source>
        <dbReference type="EMBL" id="MFC3957050.1"/>
    </source>
</evidence>
<dbReference type="GeneID" id="73904786"/>
<reference evidence="2 3" key="1">
    <citation type="journal article" date="2019" name="Int. J. Syst. Evol. Microbiol.">
        <title>The Global Catalogue of Microorganisms (GCM) 10K type strain sequencing project: providing services to taxonomists for standard genome sequencing and annotation.</title>
        <authorList>
            <consortium name="The Broad Institute Genomics Platform"/>
            <consortium name="The Broad Institute Genome Sequencing Center for Infectious Disease"/>
            <person name="Wu L."/>
            <person name="Ma J."/>
        </authorList>
    </citation>
    <scope>NUCLEOTIDE SEQUENCE [LARGE SCALE GENOMIC DNA]</scope>
    <source>
        <strain evidence="2 3">IBRC-M 10256</strain>
    </source>
</reference>
<accession>A0ABD5NJM9</accession>